<feature type="transmembrane region" description="Helical" evidence="1">
    <location>
        <begin position="20"/>
        <end position="40"/>
    </location>
</feature>
<keyword evidence="1" id="KW-1133">Transmembrane helix</keyword>
<dbReference type="EMBL" id="HE971709">
    <property type="protein sequence ID" value="CCK29010.1"/>
    <property type="molecule type" value="Genomic_DNA"/>
</dbReference>
<evidence type="ECO:0000256" key="1">
    <source>
        <dbReference type="SAM" id="Phobius"/>
    </source>
</evidence>
<evidence type="ECO:0000313" key="2">
    <source>
        <dbReference type="EMBL" id="CCK29010.1"/>
    </source>
</evidence>
<gene>
    <name evidence="2" type="ORF">BN159_4631</name>
</gene>
<dbReference type="PATRIC" id="fig|1214101.3.peg.4692"/>
<keyword evidence="1" id="KW-0812">Transmembrane</keyword>
<proteinExistence type="predicted"/>
<organism evidence="2 3">
    <name type="scientific">Streptomyces davaonensis (strain DSM 101723 / JCM 4913 / KCC S-0913 / 768)</name>
    <dbReference type="NCBI Taxonomy" id="1214101"/>
    <lineage>
        <taxon>Bacteria</taxon>
        <taxon>Bacillati</taxon>
        <taxon>Actinomycetota</taxon>
        <taxon>Actinomycetes</taxon>
        <taxon>Kitasatosporales</taxon>
        <taxon>Streptomycetaceae</taxon>
        <taxon>Streptomyces</taxon>
    </lineage>
</organism>
<keyword evidence="3" id="KW-1185">Reference proteome</keyword>
<protein>
    <submittedName>
        <fullName evidence="2">Putative membrane protein</fullName>
    </submittedName>
</protein>
<dbReference type="Proteomes" id="UP000008043">
    <property type="component" value="Chromosome"/>
</dbReference>
<dbReference type="AlphaFoldDB" id="K4R7G7"/>
<dbReference type="KEGG" id="sdv:BN159_4631"/>
<reference evidence="2 3" key="1">
    <citation type="journal article" date="2012" name="J. Bacteriol.">
        <title>Genome sequence of the bacterium Streptomyces davawensis JCM 4913 and heterologous production of the unique antibiotic roseoflavin.</title>
        <authorList>
            <person name="Jankowitsch F."/>
            <person name="Schwarz J."/>
            <person name="Ruckert C."/>
            <person name="Gust B."/>
            <person name="Szczepanowski R."/>
            <person name="Blom J."/>
            <person name="Pelzer S."/>
            <person name="Kalinowski J."/>
            <person name="Mack M."/>
        </authorList>
    </citation>
    <scope>NUCLEOTIDE SEQUENCE [LARGE SCALE GENOMIC DNA]</scope>
    <source>
        <strain evidence="3">DSM 101723 / JCM 4913 / KCC S-0913 / 768</strain>
    </source>
</reference>
<evidence type="ECO:0000313" key="3">
    <source>
        <dbReference type="Proteomes" id="UP000008043"/>
    </source>
</evidence>
<dbReference type="HOGENOM" id="CLU_1712204_0_0_11"/>
<dbReference type="eggNOG" id="ENOG50322EJ">
    <property type="taxonomic scope" value="Bacteria"/>
</dbReference>
<keyword evidence="1" id="KW-0472">Membrane</keyword>
<sequence>MTVWGNFLPLADQLAACFTSRMITGACALVGMMIGTLIVARRARRTATRAAAGEAVFFQVSANRPNEGRRYSPGRVRSGGRFHWEPRWSWTRLRELPPDLHYVQARRPTLREMLWVSADALVIECESSTGPVRLCAHAAQAVPVVEMLRRTAL</sequence>
<dbReference type="STRING" id="1214101.BN159_4631"/>
<accession>K4R7G7</accession>
<name>K4R7G7_STRDJ</name>